<evidence type="ECO:0000313" key="12">
    <source>
        <dbReference type="EMBL" id="GJM60013.1"/>
    </source>
</evidence>
<comment type="subcellular location">
    <subcellularLocation>
        <location evidence="2">Cytoplasm</location>
    </subcellularLocation>
</comment>
<dbReference type="EMBL" id="BQKE01000001">
    <property type="protein sequence ID" value="GJM60013.1"/>
    <property type="molecule type" value="Genomic_DNA"/>
</dbReference>
<dbReference type="EC" id="5.2.1.8" evidence="4"/>
<evidence type="ECO:0000256" key="8">
    <source>
        <dbReference type="ARBA" id="ARBA00023235"/>
    </source>
</evidence>
<dbReference type="InterPro" id="IPR027304">
    <property type="entry name" value="Trigger_fact/SurA_dom_sf"/>
</dbReference>
<protein>
    <recommendedName>
        <fullName evidence="5">Trigger factor</fullName>
        <ecNumber evidence="4">5.2.1.8</ecNumber>
    </recommendedName>
    <alternativeName>
        <fullName evidence="9">PPIase</fullName>
    </alternativeName>
</protein>
<dbReference type="GO" id="GO:0051083">
    <property type="term" value="P:'de novo' cotranslational protein folding"/>
    <property type="evidence" value="ECO:0007669"/>
    <property type="project" value="TreeGrafter"/>
</dbReference>
<evidence type="ECO:0000256" key="1">
    <source>
        <dbReference type="ARBA" id="ARBA00000971"/>
    </source>
</evidence>
<evidence type="ECO:0000259" key="10">
    <source>
        <dbReference type="Pfam" id="PF05697"/>
    </source>
</evidence>
<proteinExistence type="inferred from homology"/>
<dbReference type="InterPro" id="IPR036611">
    <property type="entry name" value="Trigger_fac_ribosome-bd_sf"/>
</dbReference>
<comment type="catalytic activity">
    <reaction evidence="1">
        <text>[protein]-peptidylproline (omega=180) = [protein]-peptidylproline (omega=0)</text>
        <dbReference type="Rhea" id="RHEA:16237"/>
        <dbReference type="Rhea" id="RHEA-COMP:10747"/>
        <dbReference type="Rhea" id="RHEA-COMP:10748"/>
        <dbReference type="ChEBI" id="CHEBI:83833"/>
        <dbReference type="ChEBI" id="CHEBI:83834"/>
        <dbReference type="EC" id="5.2.1.8"/>
    </reaction>
</comment>
<keyword evidence="8" id="KW-0413">Isomerase</keyword>
<evidence type="ECO:0000256" key="3">
    <source>
        <dbReference type="ARBA" id="ARBA00005464"/>
    </source>
</evidence>
<dbReference type="PANTHER" id="PTHR30560">
    <property type="entry name" value="TRIGGER FACTOR CHAPERONE AND PEPTIDYL-PROLYL CIS/TRANS ISOMERASE"/>
    <property type="match status" value="1"/>
</dbReference>
<dbReference type="SUPFAM" id="SSF109998">
    <property type="entry name" value="Triger factor/SurA peptide-binding domain-like"/>
    <property type="match status" value="1"/>
</dbReference>
<dbReference type="InterPro" id="IPR005215">
    <property type="entry name" value="Trig_fac"/>
</dbReference>
<dbReference type="InterPro" id="IPR037041">
    <property type="entry name" value="Trigger_fac_C_sf"/>
</dbReference>
<dbReference type="InterPro" id="IPR008881">
    <property type="entry name" value="Trigger_fac_ribosome-bd_bac"/>
</dbReference>
<dbReference type="GO" id="GO:0015031">
    <property type="term" value="P:protein transport"/>
    <property type="evidence" value="ECO:0007669"/>
    <property type="project" value="InterPro"/>
</dbReference>
<dbReference type="RefSeq" id="WP_338235900.1">
    <property type="nucleotide sequence ID" value="NZ_BQKE01000001.1"/>
</dbReference>
<sequence length="446" mass="50717">MDITLDKSSNTEASINIKLTEADYSEKVEKKIKQYAKQADIKGFRKGKVPAGVIRRMYGTSILVDEVNHILSHAVEDYIRDNKLQIIGQPLPNVEENANIDWDKQKEFEFSYSVGLVGDITYTTDLTIDSYSISVDEKQLNETIENLLQNGGEQTSPEVAEETDKVTGELTIEGEEEAIHVMVDIADLATKTGKEIFIGAKAEDEITFDIRKAYRSNEKVANFLHREEADVKEIKGDVKMVVKSISRIAEAEMNQEFFDKILGPGKASNEDEFRAEVSKILGENYDNQVENYTARQIQDKLVDGTEVELPEAFLKRWLVATQEELTAEKVEAEFDNYRKEFKWMLLADKIAADNEIKVEDADIKTKATEMFKVQFGAMAGGEQNEQIEEMLKGIVDNYLKENNGQNYMNLYNQVRFDRIIKLVEEKATVVEKDVTFEEFTKAVSAE</sequence>
<gene>
    <name evidence="12" type="ORF">PEDI_05650</name>
</gene>
<comment type="caution">
    <text evidence="12">The sequence shown here is derived from an EMBL/GenBank/DDBJ whole genome shotgun (WGS) entry which is preliminary data.</text>
</comment>
<evidence type="ECO:0000256" key="5">
    <source>
        <dbReference type="ARBA" id="ARBA00016902"/>
    </source>
</evidence>
<dbReference type="GO" id="GO:0005737">
    <property type="term" value="C:cytoplasm"/>
    <property type="evidence" value="ECO:0007669"/>
    <property type="project" value="UniProtKB-SubCell"/>
</dbReference>
<organism evidence="12 13">
    <name type="scientific">Persicobacter diffluens</name>
    <dbReference type="NCBI Taxonomy" id="981"/>
    <lineage>
        <taxon>Bacteria</taxon>
        <taxon>Pseudomonadati</taxon>
        <taxon>Bacteroidota</taxon>
        <taxon>Cytophagia</taxon>
        <taxon>Cytophagales</taxon>
        <taxon>Persicobacteraceae</taxon>
        <taxon>Persicobacter</taxon>
    </lineage>
</organism>
<keyword evidence="6" id="KW-0697">Rotamase</keyword>
<keyword evidence="7" id="KW-0143">Chaperone</keyword>
<accession>A0AAN5AKL9</accession>
<dbReference type="Pfam" id="PF05697">
    <property type="entry name" value="Trigger_N"/>
    <property type="match status" value="1"/>
</dbReference>
<dbReference type="GO" id="GO:0043335">
    <property type="term" value="P:protein unfolding"/>
    <property type="evidence" value="ECO:0007669"/>
    <property type="project" value="TreeGrafter"/>
</dbReference>
<dbReference type="Gene3D" id="1.10.3120.10">
    <property type="entry name" value="Trigger factor, C-terminal domain"/>
    <property type="match status" value="1"/>
</dbReference>
<feature type="domain" description="Trigger factor C-terminal" evidence="11">
    <location>
        <begin position="271"/>
        <end position="391"/>
    </location>
</feature>
<evidence type="ECO:0000256" key="7">
    <source>
        <dbReference type="ARBA" id="ARBA00023186"/>
    </source>
</evidence>
<dbReference type="PANTHER" id="PTHR30560:SF3">
    <property type="entry name" value="TRIGGER FACTOR-LIKE PROTEIN TIG, CHLOROPLASTIC"/>
    <property type="match status" value="1"/>
</dbReference>
<reference evidence="12 13" key="1">
    <citation type="submission" date="2021-12" db="EMBL/GenBank/DDBJ databases">
        <title>Genome sequencing of bacteria with rrn-lacking chromosome and rrn-plasmid.</title>
        <authorList>
            <person name="Anda M."/>
            <person name="Iwasaki W."/>
        </authorList>
    </citation>
    <scope>NUCLEOTIDE SEQUENCE [LARGE SCALE GENOMIC DNA]</scope>
    <source>
        <strain evidence="12 13">NBRC 15940</strain>
    </source>
</reference>
<evidence type="ECO:0000259" key="11">
    <source>
        <dbReference type="Pfam" id="PF05698"/>
    </source>
</evidence>
<evidence type="ECO:0000256" key="6">
    <source>
        <dbReference type="ARBA" id="ARBA00023110"/>
    </source>
</evidence>
<dbReference type="Gene3D" id="3.30.70.1050">
    <property type="entry name" value="Trigger factor ribosome-binding domain"/>
    <property type="match status" value="1"/>
</dbReference>
<name>A0AAN5AKL9_9BACT</name>
<keyword evidence="13" id="KW-1185">Reference proteome</keyword>
<dbReference type="InterPro" id="IPR008880">
    <property type="entry name" value="Trigger_fac_C"/>
</dbReference>
<evidence type="ECO:0000256" key="4">
    <source>
        <dbReference type="ARBA" id="ARBA00013194"/>
    </source>
</evidence>
<dbReference type="AlphaFoldDB" id="A0AAN5AKL9"/>
<dbReference type="GO" id="GO:0044183">
    <property type="term" value="F:protein folding chaperone"/>
    <property type="evidence" value="ECO:0007669"/>
    <property type="project" value="TreeGrafter"/>
</dbReference>
<dbReference type="SUPFAM" id="SSF102735">
    <property type="entry name" value="Trigger factor ribosome-binding domain"/>
    <property type="match status" value="1"/>
</dbReference>
<dbReference type="GO" id="GO:0003755">
    <property type="term" value="F:peptidyl-prolyl cis-trans isomerase activity"/>
    <property type="evidence" value="ECO:0007669"/>
    <property type="project" value="UniProtKB-KW"/>
</dbReference>
<evidence type="ECO:0000313" key="13">
    <source>
        <dbReference type="Proteomes" id="UP001310022"/>
    </source>
</evidence>
<dbReference type="Proteomes" id="UP001310022">
    <property type="component" value="Unassembled WGS sequence"/>
</dbReference>
<feature type="domain" description="Trigger factor ribosome-binding bacterial" evidence="10">
    <location>
        <begin position="1"/>
        <end position="147"/>
    </location>
</feature>
<evidence type="ECO:0000256" key="9">
    <source>
        <dbReference type="ARBA" id="ARBA00029986"/>
    </source>
</evidence>
<comment type="similarity">
    <text evidence="3">Belongs to the FKBP-type PPIase family. Tig subfamily.</text>
</comment>
<dbReference type="Pfam" id="PF05698">
    <property type="entry name" value="Trigger_C"/>
    <property type="match status" value="1"/>
</dbReference>
<evidence type="ECO:0000256" key="2">
    <source>
        <dbReference type="ARBA" id="ARBA00004496"/>
    </source>
</evidence>
<dbReference type="GO" id="GO:0043022">
    <property type="term" value="F:ribosome binding"/>
    <property type="evidence" value="ECO:0007669"/>
    <property type="project" value="TreeGrafter"/>
</dbReference>